<evidence type="ECO:0000313" key="3">
    <source>
        <dbReference type="Proteomes" id="UP000823912"/>
    </source>
</evidence>
<feature type="domain" description="Amidohydrolase 3" evidence="1">
    <location>
        <begin position="51"/>
        <end position="538"/>
    </location>
</feature>
<dbReference type="PANTHER" id="PTHR22642">
    <property type="entry name" value="IMIDAZOLONEPROPIONASE"/>
    <property type="match status" value="1"/>
</dbReference>
<dbReference type="Gene3D" id="2.30.40.10">
    <property type="entry name" value="Urease, subunit C, domain 1"/>
    <property type="match status" value="1"/>
</dbReference>
<name>A0A9D1JB12_9FIRM</name>
<sequence>MKQERFIVRSRAVFTGLTDRPVPAAIAVEGQKIRALLSWDCGGEYGDWEIRDYGDRMIMPSFIDAHTHLFSGAVNDSAFVCSDLGACRSQEECVEMIRAFADAHPELERIRGTGWFVGNWGNAALPDKRLLDEAVGGRPVYLQCADAHSMWLNTKALREAKIDPDLQLSDGIICKFDDGELSGLLLEPSACAPAVEKYMDFTDAELLEIHRNFQKKLATLGIGAVSEMYADDYTQKTYHDYGLLKKLDEEEGLSSHVYAYTRLFGYTDFTPYFQMKAYFTSPHFHISGVKGFVDGVTETYTGMLLEPYTDRPDTCGLSVPLWPKEEIEKEIIAANSQGIQVRLHCIADGSVRLALDAFEKSRKVNGKMDFYNTIEHIENIHPDDIERFAEIGVLPSMQPFHLTLSRNDKIYRIGAKRCRWEWPERSVQESAGMLALGTDFPVVDIDPFASLHAAVTRKDEQGVATGHNPWETLNLSQALKGYTADAALAYRARDIMGTLEPGKLANLIVLDRDLFAIDGEEIPKTKVAVNYFEGKKIYEG</sequence>
<dbReference type="Proteomes" id="UP000823912">
    <property type="component" value="Unassembled WGS sequence"/>
</dbReference>
<dbReference type="Pfam" id="PF07969">
    <property type="entry name" value="Amidohydro_3"/>
    <property type="match status" value="1"/>
</dbReference>
<organism evidence="2 3">
    <name type="scientific">Candidatus Pullilachnospira gallistercoris</name>
    <dbReference type="NCBI Taxonomy" id="2840911"/>
    <lineage>
        <taxon>Bacteria</taxon>
        <taxon>Bacillati</taxon>
        <taxon>Bacillota</taxon>
        <taxon>Clostridia</taxon>
        <taxon>Lachnospirales</taxon>
        <taxon>Lachnospiraceae</taxon>
        <taxon>Lachnospiraceae incertae sedis</taxon>
        <taxon>Candidatus Pullilachnospira</taxon>
    </lineage>
</organism>
<evidence type="ECO:0000259" key="1">
    <source>
        <dbReference type="Pfam" id="PF07969"/>
    </source>
</evidence>
<dbReference type="SUPFAM" id="SSF51338">
    <property type="entry name" value="Composite domain of metallo-dependent hydrolases"/>
    <property type="match status" value="1"/>
</dbReference>
<proteinExistence type="predicted"/>
<accession>A0A9D1JB12</accession>
<dbReference type="AlphaFoldDB" id="A0A9D1JB12"/>
<gene>
    <name evidence="2" type="ORF">IAA55_04640</name>
</gene>
<dbReference type="EMBL" id="DVHM01000077">
    <property type="protein sequence ID" value="HIR70549.1"/>
    <property type="molecule type" value="Genomic_DNA"/>
</dbReference>
<comment type="caution">
    <text evidence="2">The sequence shown here is derived from an EMBL/GenBank/DDBJ whole genome shotgun (WGS) entry which is preliminary data.</text>
</comment>
<dbReference type="InterPro" id="IPR013108">
    <property type="entry name" value="Amidohydro_3"/>
</dbReference>
<dbReference type="GO" id="GO:0016810">
    <property type="term" value="F:hydrolase activity, acting on carbon-nitrogen (but not peptide) bonds"/>
    <property type="evidence" value="ECO:0007669"/>
    <property type="project" value="InterPro"/>
</dbReference>
<dbReference type="InterPro" id="IPR032466">
    <property type="entry name" value="Metal_Hydrolase"/>
</dbReference>
<dbReference type="Gene3D" id="3.10.310.70">
    <property type="match status" value="1"/>
</dbReference>
<dbReference type="PANTHER" id="PTHR22642:SF20">
    <property type="entry name" value="AMIDOHYDROLASE 3 DOMAIN-CONTAINING PROTEIN"/>
    <property type="match status" value="1"/>
</dbReference>
<dbReference type="InterPro" id="IPR011059">
    <property type="entry name" value="Metal-dep_hydrolase_composite"/>
</dbReference>
<dbReference type="SUPFAM" id="SSF51556">
    <property type="entry name" value="Metallo-dependent hydrolases"/>
    <property type="match status" value="1"/>
</dbReference>
<reference evidence="2" key="1">
    <citation type="submission" date="2020-10" db="EMBL/GenBank/DDBJ databases">
        <authorList>
            <person name="Gilroy R."/>
        </authorList>
    </citation>
    <scope>NUCLEOTIDE SEQUENCE</scope>
    <source>
        <strain evidence="2">ChiSjej5B23-6657</strain>
    </source>
</reference>
<evidence type="ECO:0000313" key="2">
    <source>
        <dbReference type="EMBL" id="HIR70549.1"/>
    </source>
</evidence>
<dbReference type="CDD" id="cd01300">
    <property type="entry name" value="YtcJ_like"/>
    <property type="match status" value="1"/>
</dbReference>
<protein>
    <submittedName>
        <fullName evidence="2">Amidohydrolase family protein</fullName>
    </submittedName>
</protein>
<dbReference type="InterPro" id="IPR033932">
    <property type="entry name" value="YtcJ-like"/>
</dbReference>
<dbReference type="Gene3D" id="3.20.20.140">
    <property type="entry name" value="Metal-dependent hydrolases"/>
    <property type="match status" value="1"/>
</dbReference>
<reference evidence="2" key="2">
    <citation type="journal article" date="2021" name="PeerJ">
        <title>Extensive microbial diversity within the chicken gut microbiome revealed by metagenomics and culture.</title>
        <authorList>
            <person name="Gilroy R."/>
            <person name="Ravi A."/>
            <person name="Getino M."/>
            <person name="Pursley I."/>
            <person name="Horton D.L."/>
            <person name="Alikhan N.F."/>
            <person name="Baker D."/>
            <person name="Gharbi K."/>
            <person name="Hall N."/>
            <person name="Watson M."/>
            <person name="Adriaenssens E.M."/>
            <person name="Foster-Nyarko E."/>
            <person name="Jarju S."/>
            <person name="Secka A."/>
            <person name="Antonio M."/>
            <person name="Oren A."/>
            <person name="Chaudhuri R.R."/>
            <person name="La Ragione R."/>
            <person name="Hildebrand F."/>
            <person name="Pallen M.J."/>
        </authorList>
    </citation>
    <scope>NUCLEOTIDE SEQUENCE</scope>
    <source>
        <strain evidence="2">ChiSjej5B23-6657</strain>
    </source>
</reference>